<evidence type="ECO:0000256" key="1">
    <source>
        <dbReference type="ARBA" id="ARBA00008791"/>
    </source>
</evidence>
<dbReference type="RefSeq" id="WP_124925774.1">
    <property type="nucleotide sequence ID" value="NZ_BMOH01000006.1"/>
</dbReference>
<evidence type="ECO:0000259" key="2">
    <source>
        <dbReference type="Pfam" id="PF00582"/>
    </source>
</evidence>
<gene>
    <name evidence="3" type="ORF">EHS89_08755</name>
</gene>
<dbReference type="Proteomes" id="UP000267535">
    <property type="component" value="Unassembled WGS sequence"/>
</dbReference>
<dbReference type="AlphaFoldDB" id="A0A3P1SRQ1"/>
<comment type="similarity">
    <text evidence="1">Belongs to the universal stress protein A family.</text>
</comment>
<comment type="caution">
    <text evidence="3">The sequence shown here is derived from an EMBL/GenBank/DDBJ whole genome shotgun (WGS) entry which is preliminary data.</text>
</comment>
<evidence type="ECO:0000313" key="4">
    <source>
        <dbReference type="Proteomes" id="UP000267535"/>
    </source>
</evidence>
<dbReference type="CDD" id="cd00293">
    <property type="entry name" value="USP-like"/>
    <property type="match status" value="1"/>
</dbReference>
<name>A0A3P1SRQ1_9GAMM</name>
<dbReference type="InterPro" id="IPR006015">
    <property type="entry name" value="Universal_stress_UspA"/>
</dbReference>
<sequence>MYQRIMVPVDLAHVEQLDKALTTGADMAKLYQIPVCYVGVTAALPGSVAHNPDEYDELLRNFTQDQKENQGLAEVSSMTIVSHDPAVDLDEKLMQAAQDLRADLIVMASHKPGLIEHIFASNAGYVASYSTVSVLVVR</sequence>
<accession>A0A3P1SRQ1</accession>
<dbReference type="OrthoDB" id="9792500at2"/>
<proteinExistence type="inferred from homology"/>
<dbReference type="Gene3D" id="3.40.50.620">
    <property type="entry name" value="HUPs"/>
    <property type="match status" value="1"/>
</dbReference>
<dbReference type="InterPro" id="IPR014729">
    <property type="entry name" value="Rossmann-like_a/b/a_fold"/>
</dbReference>
<dbReference type="EMBL" id="RQXV01000004">
    <property type="protein sequence ID" value="RRC99584.1"/>
    <property type="molecule type" value="Genomic_DNA"/>
</dbReference>
<feature type="domain" description="UspA" evidence="2">
    <location>
        <begin position="1"/>
        <end position="138"/>
    </location>
</feature>
<evidence type="ECO:0000313" key="3">
    <source>
        <dbReference type="EMBL" id="RRC99584.1"/>
    </source>
</evidence>
<dbReference type="PRINTS" id="PR01438">
    <property type="entry name" value="UNVRSLSTRESS"/>
</dbReference>
<protein>
    <submittedName>
        <fullName evidence="3">Universal stress protein</fullName>
    </submittedName>
</protein>
<reference evidence="3 4" key="1">
    <citation type="submission" date="2018-11" db="EMBL/GenBank/DDBJ databases">
        <title>The draft genome sequence of Amphritea balenae JAMM 1525T.</title>
        <authorList>
            <person name="Fang Z."/>
            <person name="Zhang Y."/>
            <person name="Han X."/>
        </authorList>
    </citation>
    <scope>NUCLEOTIDE SEQUENCE [LARGE SCALE GENOMIC DNA]</scope>
    <source>
        <strain evidence="3 4">JAMM 1525</strain>
    </source>
</reference>
<dbReference type="SUPFAM" id="SSF52402">
    <property type="entry name" value="Adenine nucleotide alpha hydrolases-like"/>
    <property type="match status" value="1"/>
</dbReference>
<organism evidence="3 4">
    <name type="scientific">Amphritea balenae</name>
    <dbReference type="NCBI Taxonomy" id="452629"/>
    <lineage>
        <taxon>Bacteria</taxon>
        <taxon>Pseudomonadati</taxon>
        <taxon>Pseudomonadota</taxon>
        <taxon>Gammaproteobacteria</taxon>
        <taxon>Oceanospirillales</taxon>
        <taxon>Oceanospirillaceae</taxon>
        <taxon>Amphritea</taxon>
    </lineage>
</organism>
<dbReference type="InterPro" id="IPR006016">
    <property type="entry name" value="UspA"/>
</dbReference>
<dbReference type="Pfam" id="PF00582">
    <property type="entry name" value="Usp"/>
    <property type="match status" value="1"/>
</dbReference>
<keyword evidence="4" id="KW-1185">Reference proteome</keyword>